<feature type="non-terminal residue" evidence="1">
    <location>
        <position position="12"/>
    </location>
</feature>
<dbReference type="EMBL" id="KK784875">
    <property type="protein sequence ID" value="KDO82681.1"/>
    <property type="molecule type" value="Genomic_DNA"/>
</dbReference>
<organism evidence="1 2">
    <name type="scientific">Citrus sinensis</name>
    <name type="common">Sweet orange</name>
    <name type="synonym">Citrus aurantium var. sinensis</name>
    <dbReference type="NCBI Taxonomy" id="2711"/>
    <lineage>
        <taxon>Eukaryota</taxon>
        <taxon>Viridiplantae</taxon>
        <taxon>Streptophyta</taxon>
        <taxon>Embryophyta</taxon>
        <taxon>Tracheophyta</taxon>
        <taxon>Spermatophyta</taxon>
        <taxon>Magnoliopsida</taxon>
        <taxon>eudicotyledons</taxon>
        <taxon>Gunneridae</taxon>
        <taxon>Pentapetalae</taxon>
        <taxon>rosids</taxon>
        <taxon>malvids</taxon>
        <taxon>Sapindales</taxon>
        <taxon>Rutaceae</taxon>
        <taxon>Aurantioideae</taxon>
        <taxon>Citrus</taxon>
    </lineage>
</organism>
<reference evidence="1 2" key="1">
    <citation type="submission" date="2014-04" db="EMBL/GenBank/DDBJ databases">
        <authorList>
            <consortium name="International Citrus Genome Consortium"/>
            <person name="Gmitter F."/>
            <person name="Chen C."/>
            <person name="Farmerie W."/>
            <person name="Harkins T."/>
            <person name="Desany B."/>
            <person name="Mohiuddin M."/>
            <person name="Kodira C."/>
            <person name="Borodovsky M."/>
            <person name="Lomsadze A."/>
            <person name="Burns P."/>
            <person name="Jenkins J."/>
            <person name="Prochnik S."/>
            <person name="Shu S."/>
            <person name="Chapman J."/>
            <person name="Pitluck S."/>
            <person name="Schmutz J."/>
            <person name="Rokhsar D."/>
        </authorList>
    </citation>
    <scope>NUCLEOTIDE SEQUENCE</scope>
</reference>
<sequence>MFLPFYQKGCLN</sequence>
<protein>
    <submittedName>
        <fullName evidence="1">Uncharacterized protein</fullName>
    </submittedName>
</protein>
<accession>A0A067H595</accession>
<dbReference type="Proteomes" id="UP000027120">
    <property type="component" value="Unassembled WGS sequence"/>
</dbReference>
<evidence type="ECO:0000313" key="1">
    <source>
        <dbReference type="EMBL" id="KDO82681.1"/>
    </source>
</evidence>
<keyword evidence="2" id="KW-1185">Reference proteome</keyword>
<evidence type="ECO:0000313" key="2">
    <source>
        <dbReference type="Proteomes" id="UP000027120"/>
    </source>
</evidence>
<gene>
    <name evidence="1" type="ORF">CISIN_1g0009121mg</name>
</gene>
<proteinExistence type="predicted"/>
<name>A0A067H595_CITSI</name>